<sequence>MAIEIFHGNQNKDYPELFLEVYEAVISWVQHDISNREQTLSELLENVRFPLMTQDYLVQKVEEEQMIKTSSRCKDFLIEAMKFHLLKTEQKAIFKTPRTLPRTPLGLPKVLLVIGGQAPKAIRSVECYDFKEERWFQLAEMPSRRCRCGVAVVNGLVHAVGGFNGSLRVRTVDVYDPVKDIWTACPSMEARRSKDDTSKSGSDNEYIKFHTRDESDQTLEILTIKQYGGVSNPLLTCGGGDE</sequence>
<evidence type="ECO:0000256" key="1">
    <source>
        <dbReference type="ARBA" id="ARBA00022441"/>
    </source>
</evidence>
<keyword evidence="4" id="KW-1185">Reference proteome</keyword>
<dbReference type="EMBL" id="CAJPWZ010000459">
    <property type="protein sequence ID" value="CAG2193288.1"/>
    <property type="molecule type" value="Genomic_DNA"/>
</dbReference>
<gene>
    <name evidence="3" type="ORF">MEDL_8444</name>
</gene>
<dbReference type="Gene3D" id="2.120.10.80">
    <property type="entry name" value="Kelch-type beta propeller"/>
    <property type="match status" value="1"/>
</dbReference>
<dbReference type="InterPro" id="IPR015915">
    <property type="entry name" value="Kelch-typ_b-propeller"/>
</dbReference>
<dbReference type="Proteomes" id="UP000683360">
    <property type="component" value="Unassembled WGS sequence"/>
</dbReference>
<organism evidence="3 4">
    <name type="scientific">Mytilus edulis</name>
    <name type="common">Blue mussel</name>
    <dbReference type="NCBI Taxonomy" id="6550"/>
    <lineage>
        <taxon>Eukaryota</taxon>
        <taxon>Metazoa</taxon>
        <taxon>Spiralia</taxon>
        <taxon>Lophotrochozoa</taxon>
        <taxon>Mollusca</taxon>
        <taxon>Bivalvia</taxon>
        <taxon>Autobranchia</taxon>
        <taxon>Pteriomorphia</taxon>
        <taxon>Mytilida</taxon>
        <taxon>Mytiloidea</taxon>
        <taxon>Mytilidae</taxon>
        <taxon>Mytilinae</taxon>
        <taxon>Mytilus</taxon>
    </lineage>
</organism>
<evidence type="ECO:0000313" key="4">
    <source>
        <dbReference type="Proteomes" id="UP000683360"/>
    </source>
</evidence>
<name>A0A8S3Q8N1_MYTED</name>
<keyword evidence="1" id="KW-0880">Kelch repeat</keyword>
<dbReference type="InterPro" id="IPR011705">
    <property type="entry name" value="BACK"/>
</dbReference>
<reference evidence="3" key="1">
    <citation type="submission" date="2021-03" db="EMBL/GenBank/DDBJ databases">
        <authorList>
            <person name="Bekaert M."/>
        </authorList>
    </citation>
    <scope>NUCLEOTIDE SEQUENCE</scope>
</reference>
<dbReference type="Pfam" id="PF07707">
    <property type="entry name" value="BACK"/>
    <property type="match status" value="1"/>
</dbReference>
<accession>A0A8S3Q8N1</accession>
<comment type="caution">
    <text evidence="3">The sequence shown here is derived from an EMBL/GenBank/DDBJ whole genome shotgun (WGS) entry which is preliminary data.</text>
</comment>
<dbReference type="AlphaFoldDB" id="A0A8S3Q8N1"/>
<dbReference type="SUPFAM" id="SSF117281">
    <property type="entry name" value="Kelch motif"/>
    <property type="match status" value="1"/>
</dbReference>
<dbReference type="SMART" id="SM00612">
    <property type="entry name" value="Kelch"/>
    <property type="match status" value="2"/>
</dbReference>
<dbReference type="Pfam" id="PF01344">
    <property type="entry name" value="Kelch_1"/>
    <property type="match status" value="2"/>
</dbReference>
<dbReference type="Gene3D" id="1.25.40.420">
    <property type="match status" value="1"/>
</dbReference>
<dbReference type="PANTHER" id="PTHR45632:SF17">
    <property type="entry name" value="KELCH-LIKE PROTEIN 31"/>
    <property type="match status" value="1"/>
</dbReference>
<feature type="domain" description="BACK" evidence="2">
    <location>
        <begin position="20"/>
        <end position="61"/>
    </location>
</feature>
<dbReference type="InterPro" id="IPR006652">
    <property type="entry name" value="Kelch_1"/>
</dbReference>
<dbReference type="OrthoDB" id="45365at2759"/>
<protein>
    <submittedName>
        <fullName evidence="3">KLHL2_3</fullName>
    </submittedName>
</protein>
<dbReference type="PANTHER" id="PTHR45632">
    <property type="entry name" value="LD33804P"/>
    <property type="match status" value="1"/>
</dbReference>
<evidence type="ECO:0000259" key="2">
    <source>
        <dbReference type="Pfam" id="PF07707"/>
    </source>
</evidence>
<proteinExistence type="predicted"/>
<evidence type="ECO:0000313" key="3">
    <source>
        <dbReference type="EMBL" id="CAG2193288.1"/>
    </source>
</evidence>